<accession>A0A9P4UV60</accession>
<comment type="subcellular location">
    <subcellularLocation>
        <location evidence="1">Membrane</location>
        <topology evidence="1">Multi-pass membrane protein</topology>
    </subcellularLocation>
</comment>
<evidence type="ECO:0000259" key="7">
    <source>
        <dbReference type="Pfam" id="PF20684"/>
    </source>
</evidence>
<organism evidence="8 9">
    <name type="scientific">Polyplosphaeria fusca</name>
    <dbReference type="NCBI Taxonomy" id="682080"/>
    <lineage>
        <taxon>Eukaryota</taxon>
        <taxon>Fungi</taxon>
        <taxon>Dikarya</taxon>
        <taxon>Ascomycota</taxon>
        <taxon>Pezizomycotina</taxon>
        <taxon>Dothideomycetes</taxon>
        <taxon>Pleosporomycetidae</taxon>
        <taxon>Pleosporales</taxon>
        <taxon>Tetraplosphaeriaceae</taxon>
        <taxon>Polyplosphaeria</taxon>
    </lineage>
</organism>
<comment type="similarity">
    <text evidence="5">Belongs to the SAT4 family.</text>
</comment>
<gene>
    <name evidence="8" type="ORF">EJ04DRAFT_555963</name>
</gene>
<dbReference type="Pfam" id="PF20684">
    <property type="entry name" value="Fung_rhodopsin"/>
    <property type="match status" value="1"/>
</dbReference>
<dbReference type="EMBL" id="ML996239">
    <property type="protein sequence ID" value="KAF2729627.1"/>
    <property type="molecule type" value="Genomic_DNA"/>
</dbReference>
<proteinExistence type="inferred from homology"/>
<keyword evidence="2 6" id="KW-0812">Transmembrane</keyword>
<dbReference type="PANTHER" id="PTHR33048:SF156">
    <property type="entry name" value="INTEGRAL MEMBRANE PROTEIN"/>
    <property type="match status" value="1"/>
</dbReference>
<feature type="transmembrane region" description="Helical" evidence="6">
    <location>
        <begin position="181"/>
        <end position="200"/>
    </location>
</feature>
<reference evidence="8" key="1">
    <citation type="journal article" date="2020" name="Stud. Mycol.">
        <title>101 Dothideomycetes genomes: a test case for predicting lifestyles and emergence of pathogens.</title>
        <authorList>
            <person name="Haridas S."/>
            <person name="Albert R."/>
            <person name="Binder M."/>
            <person name="Bloem J."/>
            <person name="Labutti K."/>
            <person name="Salamov A."/>
            <person name="Andreopoulos B."/>
            <person name="Baker S."/>
            <person name="Barry K."/>
            <person name="Bills G."/>
            <person name="Bluhm B."/>
            <person name="Cannon C."/>
            <person name="Castanera R."/>
            <person name="Culley D."/>
            <person name="Daum C."/>
            <person name="Ezra D."/>
            <person name="Gonzalez J."/>
            <person name="Henrissat B."/>
            <person name="Kuo A."/>
            <person name="Liang C."/>
            <person name="Lipzen A."/>
            <person name="Lutzoni F."/>
            <person name="Magnuson J."/>
            <person name="Mondo S."/>
            <person name="Nolan M."/>
            <person name="Ohm R."/>
            <person name="Pangilinan J."/>
            <person name="Park H.-J."/>
            <person name="Ramirez L."/>
            <person name="Alfaro M."/>
            <person name="Sun H."/>
            <person name="Tritt A."/>
            <person name="Yoshinaga Y."/>
            <person name="Zwiers L.-H."/>
            <person name="Turgeon B."/>
            <person name="Goodwin S."/>
            <person name="Spatafora J."/>
            <person name="Crous P."/>
            <person name="Grigoriev I."/>
        </authorList>
    </citation>
    <scope>NUCLEOTIDE SEQUENCE</scope>
    <source>
        <strain evidence="8">CBS 125425</strain>
    </source>
</reference>
<dbReference type="Proteomes" id="UP000799444">
    <property type="component" value="Unassembled WGS sequence"/>
</dbReference>
<evidence type="ECO:0000256" key="6">
    <source>
        <dbReference type="SAM" id="Phobius"/>
    </source>
</evidence>
<evidence type="ECO:0000256" key="3">
    <source>
        <dbReference type="ARBA" id="ARBA00022989"/>
    </source>
</evidence>
<feature type="transmembrane region" description="Helical" evidence="6">
    <location>
        <begin position="212"/>
        <end position="234"/>
    </location>
</feature>
<keyword evidence="3 6" id="KW-1133">Transmembrane helix</keyword>
<dbReference type="InterPro" id="IPR052337">
    <property type="entry name" value="SAT4-like"/>
</dbReference>
<keyword evidence="9" id="KW-1185">Reference proteome</keyword>
<protein>
    <recommendedName>
        <fullName evidence="7">Rhodopsin domain-containing protein</fullName>
    </recommendedName>
</protein>
<evidence type="ECO:0000313" key="8">
    <source>
        <dbReference type="EMBL" id="KAF2729627.1"/>
    </source>
</evidence>
<evidence type="ECO:0000256" key="2">
    <source>
        <dbReference type="ARBA" id="ARBA00022692"/>
    </source>
</evidence>
<sequence length="338" mass="37078">MDPSYLAEDNSSPLLQTSISFLVVESFFIALMYTARFLTRDQRSSHWMILLLTSAFCVCCGKITVAFLMLSIGGAGKHLAANSPATTRSLMKLLLAHQIICPLTTSLTKLGILVLFHQILARTSRYYKVAIQITFFLVLATAVIQVIIPFANCKPLAYNWNRRTMQGSCAFDGLALWRYLTIPNIVTTFVMVLIPLPALYKLQVTPASKFGLSLVFSVAIAGVVAATMRFHAFLTVSDFSDISFEIITPECWTIAESGIYLIVGVLPTLRPLVKLLCGDVNFDRMLSRTFGKTDASGNSSWKRGSGIEAKAPSELPSKAGIETGLIECEGDSRSHRSV</sequence>
<feature type="transmembrane region" description="Helical" evidence="6">
    <location>
        <begin position="47"/>
        <end position="75"/>
    </location>
</feature>
<evidence type="ECO:0000256" key="5">
    <source>
        <dbReference type="ARBA" id="ARBA00038359"/>
    </source>
</evidence>
<feature type="transmembrane region" description="Helical" evidence="6">
    <location>
        <begin position="95"/>
        <end position="117"/>
    </location>
</feature>
<dbReference type="InterPro" id="IPR049326">
    <property type="entry name" value="Rhodopsin_dom_fungi"/>
</dbReference>
<feature type="transmembrane region" description="Helical" evidence="6">
    <location>
        <begin position="129"/>
        <end position="151"/>
    </location>
</feature>
<evidence type="ECO:0000256" key="4">
    <source>
        <dbReference type="ARBA" id="ARBA00023136"/>
    </source>
</evidence>
<dbReference type="AlphaFoldDB" id="A0A9P4UV60"/>
<feature type="domain" description="Rhodopsin" evidence="7">
    <location>
        <begin position="41"/>
        <end position="274"/>
    </location>
</feature>
<evidence type="ECO:0000256" key="1">
    <source>
        <dbReference type="ARBA" id="ARBA00004141"/>
    </source>
</evidence>
<dbReference type="OrthoDB" id="3648173at2759"/>
<comment type="caution">
    <text evidence="8">The sequence shown here is derived from an EMBL/GenBank/DDBJ whole genome shotgun (WGS) entry which is preliminary data.</text>
</comment>
<dbReference type="PANTHER" id="PTHR33048">
    <property type="entry name" value="PTH11-LIKE INTEGRAL MEMBRANE PROTEIN (AFU_ORTHOLOGUE AFUA_5G11245)"/>
    <property type="match status" value="1"/>
</dbReference>
<keyword evidence="4 6" id="KW-0472">Membrane</keyword>
<evidence type="ECO:0000313" key="9">
    <source>
        <dbReference type="Proteomes" id="UP000799444"/>
    </source>
</evidence>
<dbReference type="GO" id="GO:0016020">
    <property type="term" value="C:membrane"/>
    <property type="evidence" value="ECO:0007669"/>
    <property type="project" value="UniProtKB-SubCell"/>
</dbReference>
<feature type="transmembrane region" description="Helical" evidence="6">
    <location>
        <begin position="14"/>
        <end position="35"/>
    </location>
</feature>
<name>A0A9P4UV60_9PLEO</name>